<organism evidence="2 3">
    <name type="scientific">Aphidius gifuensis</name>
    <name type="common">Parasitoid wasp</name>
    <dbReference type="NCBI Taxonomy" id="684658"/>
    <lineage>
        <taxon>Eukaryota</taxon>
        <taxon>Metazoa</taxon>
        <taxon>Ecdysozoa</taxon>
        <taxon>Arthropoda</taxon>
        <taxon>Hexapoda</taxon>
        <taxon>Insecta</taxon>
        <taxon>Pterygota</taxon>
        <taxon>Neoptera</taxon>
        <taxon>Endopterygota</taxon>
        <taxon>Hymenoptera</taxon>
        <taxon>Apocrita</taxon>
        <taxon>Ichneumonoidea</taxon>
        <taxon>Braconidae</taxon>
        <taxon>Aphidiinae</taxon>
        <taxon>Aphidius</taxon>
    </lineage>
</organism>
<evidence type="ECO:0000259" key="1">
    <source>
        <dbReference type="SMART" id="SM00256"/>
    </source>
</evidence>
<dbReference type="OrthoDB" id="5788212at2759"/>
<feature type="domain" description="F-box" evidence="1">
    <location>
        <begin position="58"/>
        <end position="98"/>
    </location>
</feature>
<dbReference type="SUPFAM" id="SSF81383">
    <property type="entry name" value="F-box domain"/>
    <property type="match status" value="1"/>
</dbReference>
<gene>
    <name evidence="2" type="ORF">HCN44_002688</name>
</gene>
<dbReference type="Gene3D" id="3.80.10.10">
    <property type="entry name" value="Ribonuclease Inhibitor"/>
    <property type="match status" value="1"/>
</dbReference>
<dbReference type="SMART" id="SM00256">
    <property type="entry name" value="FBOX"/>
    <property type="match status" value="1"/>
</dbReference>
<keyword evidence="3" id="KW-1185">Reference proteome</keyword>
<evidence type="ECO:0000313" key="3">
    <source>
        <dbReference type="Proteomes" id="UP000639338"/>
    </source>
</evidence>
<dbReference type="Pfam" id="PF00646">
    <property type="entry name" value="F-box"/>
    <property type="match status" value="1"/>
</dbReference>
<dbReference type="SUPFAM" id="SSF52047">
    <property type="entry name" value="RNI-like"/>
    <property type="match status" value="1"/>
</dbReference>
<comment type="caution">
    <text evidence="2">The sequence shown here is derived from an EMBL/GenBank/DDBJ whole genome shotgun (WGS) entry which is preliminary data.</text>
</comment>
<protein>
    <recommendedName>
        <fullName evidence="1">F-box domain-containing protein</fullName>
    </recommendedName>
</protein>
<dbReference type="EMBL" id="JACMRX010000004">
    <property type="protein sequence ID" value="KAF7991126.1"/>
    <property type="molecule type" value="Genomic_DNA"/>
</dbReference>
<dbReference type="GO" id="GO:0031146">
    <property type="term" value="P:SCF-dependent proteasomal ubiquitin-dependent protein catabolic process"/>
    <property type="evidence" value="ECO:0007669"/>
    <property type="project" value="TreeGrafter"/>
</dbReference>
<dbReference type="Gene3D" id="1.20.1280.50">
    <property type="match status" value="1"/>
</dbReference>
<accession>A0A834XUP9</accession>
<evidence type="ECO:0000313" key="2">
    <source>
        <dbReference type="EMBL" id="KAF7991126.1"/>
    </source>
</evidence>
<dbReference type="InterPro" id="IPR001810">
    <property type="entry name" value="F-box_dom"/>
</dbReference>
<name>A0A834XUP9_APHGI</name>
<dbReference type="GO" id="GO:0019005">
    <property type="term" value="C:SCF ubiquitin ligase complex"/>
    <property type="evidence" value="ECO:0007669"/>
    <property type="project" value="TreeGrafter"/>
</dbReference>
<dbReference type="InterPro" id="IPR032675">
    <property type="entry name" value="LRR_dom_sf"/>
</dbReference>
<dbReference type="AlphaFoldDB" id="A0A834XUP9"/>
<dbReference type="Proteomes" id="UP000639338">
    <property type="component" value="Unassembled WGS sequence"/>
</dbReference>
<proteinExistence type="predicted"/>
<dbReference type="InterPro" id="IPR036047">
    <property type="entry name" value="F-box-like_dom_sf"/>
</dbReference>
<reference evidence="2 3" key="1">
    <citation type="submission" date="2020-08" db="EMBL/GenBank/DDBJ databases">
        <title>Aphidius gifuensis genome sequencing and assembly.</title>
        <authorList>
            <person name="Du Z."/>
        </authorList>
    </citation>
    <scope>NUCLEOTIDE SEQUENCE [LARGE SCALE GENOMIC DNA]</scope>
    <source>
        <strain evidence="2">YNYX2018</strain>
        <tissue evidence="2">Adults</tissue>
    </source>
</reference>
<sequence>MTSLKRLRTSGSKKSLVKKYDVTSQITTRSSSKKNNKIFFHHDGDDSYAKDIMIIERVNDDCLAEIFTYVPTCERPKIALVCKKWKRALDDSWFHVKKLELTYWRYDEDPNFLKIKYPTVDEQFNFLKSLLFKCGRYLRELDLSVYPQWKIVPVINEYCPNLVKLRIRIDDIYHEILDNAFSNLSKLKVLKIIFDGALYGFEPSVPTALMNSLLNVADTLTDLNMSNWCGGIVGSAHFPEEMTSVVFQLKALRRFALAGIECPISLCNYLDNFQTIDGVYDDTFVKKARNSKYFAHERIEVLDIVGYRINDDSIYNIANNMIRAHTLRLSCKRLTDTGIVTCTKIKNLKHLGFFGFNNATDSSIKLLKNMTHLTTPCSNKITDESAIKVLENSPEMEYFCVEGTGITHKFIEKAAEISRNRKRKLKVCVTLERGIEYESPYLTINYAEKKENVYM</sequence>
<dbReference type="PANTHER" id="PTHR13318">
    <property type="entry name" value="PARTNER OF PAIRED, ISOFORM B-RELATED"/>
    <property type="match status" value="1"/>
</dbReference>